<protein>
    <submittedName>
        <fullName evidence="2">Small GTPase LIP1</fullName>
    </submittedName>
</protein>
<evidence type="ECO:0000313" key="3">
    <source>
        <dbReference type="Proteomes" id="UP000288805"/>
    </source>
</evidence>
<sequence length="112" mass="12440">MEAKLAIQSEVVKPTSENEVGWSGRSMFLNSFSAGPRITHGQSLEFAGRSLSGDPYKYNILPPLPARNYMPPSAQRPQQPVSISDNYNLPRFTRTESPNSSNSRSKRADINI</sequence>
<name>A0A438CE82_VITVI</name>
<accession>A0A438CE82</accession>
<organism evidence="2 3">
    <name type="scientific">Vitis vinifera</name>
    <name type="common">Grape</name>
    <dbReference type="NCBI Taxonomy" id="29760"/>
    <lineage>
        <taxon>Eukaryota</taxon>
        <taxon>Viridiplantae</taxon>
        <taxon>Streptophyta</taxon>
        <taxon>Embryophyta</taxon>
        <taxon>Tracheophyta</taxon>
        <taxon>Spermatophyta</taxon>
        <taxon>Magnoliopsida</taxon>
        <taxon>eudicotyledons</taxon>
        <taxon>Gunneridae</taxon>
        <taxon>Pentapetalae</taxon>
        <taxon>rosids</taxon>
        <taxon>Vitales</taxon>
        <taxon>Vitaceae</taxon>
        <taxon>Viteae</taxon>
        <taxon>Vitis</taxon>
    </lineage>
</organism>
<feature type="region of interest" description="Disordered" evidence="1">
    <location>
        <begin position="65"/>
        <end position="112"/>
    </location>
</feature>
<dbReference type="Proteomes" id="UP000288805">
    <property type="component" value="Unassembled WGS sequence"/>
</dbReference>
<gene>
    <name evidence="2" type="primary">LIP1_1</name>
    <name evidence="2" type="ORF">CK203_113812</name>
</gene>
<evidence type="ECO:0000313" key="2">
    <source>
        <dbReference type="EMBL" id="RVW21517.1"/>
    </source>
</evidence>
<comment type="caution">
    <text evidence="2">The sequence shown here is derived from an EMBL/GenBank/DDBJ whole genome shotgun (WGS) entry which is preliminary data.</text>
</comment>
<dbReference type="AlphaFoldDB" id="A0A438CE82"/>
<reference evidence="2 3" key="1">
    <citation type="journal article" date="2018" name="PLoS Genet.">
        <title>Population sequencing reveals clonal diversity and ancestral inbreeding in the grapevine cultivar Chardonnay.</title>
        <authorList>
            <person name="Roach M.J."/>
            <person name="Johnson D.L."/>
            <person name="Bohlmann J."/>
            <person name="van Vuuren H.J."/>
            <person name="Jones S.J."/>
            <person name="Pretorius I.S."/>
            <person name="Schmidt S.A."/>
            <person name="Borneman A.R."/>
        </authorList>
    </citation>
    <scope>NUCLEOTIDE SEQUENCE [LARGE SCALE GENOMIC DNA]</scope>
    <source>
        <strain evidence="3">cv. Chardonnay</strain>
        <tissue evidence="2">Leaf</tissue>
    </source>
</reference>
<feature type="compositionally biased region" description="Polar residues" evidence="1">
    <location>
        <begin position="75"/>
        <end position="87"/>
    </location>
</feature>
<evidence type="ECO:0000256" key="1">
    <source>
        <dbReference type="SAM" id="MobiDB-lite"/>
    </source>
</evidence>
<dbReference type="OrthoDB" id="5914890at2759"/>
<proteinExistence type="predicted"/>
<dbReference type="EMBL" id="QGNW01002287">
    <property type="protein sequence ID" value="RVW21517.1"/>
    <property type="molecule type" value="Genomic_DNA"/>
</dbReference>